<dbReference type="HOGENOM" id="CLU_3394569_0_0_2"/>
<dbReference type="Proteomes" id="UP000015502">
    <property type="component" value="Chromosome"/>
</dbReference>
<proteinExistence type="predicted"/>
<keyword evidence="3" id="KW-1185">Reference proteome</keyword>
<dbReference type="KEGG" id="tlt:OCC_14295"/>
<evidence type="ECO:0000256" key="1">
    <source>
        <dbReference type="SAM" id="MobiDB-lite"/>
    </source>
</evidence>
<reference evidence="2 3" key="1">
    <citation type="journal article" date="2012" name="J. Bacteriol.">
        <title>Genome sequence of the model hyperthermophilic archaeon Thermococcus litoralis NS-C.</title>
        <authorList>
            <person name="Gardner A.F."/>
            <person name="Kumar S."/>
            <person name="Perler F.B."/>
        </authorList>
    </citation>
    <scope>NUCLEOTIDE SEQUENCE [LARGE SCALE GENOMIC DNA]</scope>
    <source>
        <strain evidence="3">ATCC 51850 / DSM 5473 / JCM 8560 / NS-C</strain>
    </source>
</reference>
<organism evidence="2 3">
    <name type="scientific">Thermococcus litoralis (strain ATCC 51850 / DSM 5473 / JCM 8560 / NS-C)</name>
    <dbReference type="NCBI Taxonomy" id="523849"/>
    <lineage>
        <taxon>Archaea</taxon>
        <taxon>Methanobacteriati</taxon>
        <taxon>Methanobacteriota</taxon>
        <taxon>Thermococci</taxon>
        <taxon>Thermococcales</taxon>
        <taxon>Thermococcaceae</taxon>
        <taxon>Thermococcus</taxon>
    </lineage>
</organism>
<feature type="region of interest" description="Disordered" evidence="1">
    <location>
        <begin position="1"/>
        <end position="31"/>
    </location>
</feature>
<evidence type="ECO:0000313" key="3">
    <source>
        <dbReference type="Proteomes" id="UP000015502"/>
    </source>
</evidence>
<dbReference type="EMBL" id="CP006670">
    <property type="protein sequence ID" value="AGT34337.1"/>
    <property type="molecule type" value="Genomic_DNA"/>
</dbReference>
<dbReference type="AlphaFoldDB" id="S6A4M2"/>
<feature type="compositionally biased region" description="Basic residues" evidence="1">
    <location>
        <begin position="1"/>
        <end position="10"/>
    </location>
</feature>
<protein>
    <submittedName>
        <fullName evidence="2">Uncharacterized protein</fullName>
    </submittedName>
</protein>
<dbReference type="STRING" id="523849.OCC_14295"/>
<gene>
    <name evidence="2" type="ORF">OCC_14295</name>
</gene>
<evidence type="ECO:0000313" key="2">
    <source>
        <dbReference type="EMBL" id="AGT34337.1"/>
    </source>
</evidence>
<sequence>MPFLMKRKRLNTMPNFPRKPRGGALNSCLSR</sequence>
<accession>S6A4M2</accession>
<dbReference type="PaxDb" id="523849-OCC_14295"/>
<name>S6A4M2_THELN</name>